<dbReference type="HOGENOM" id="CLU_129007_0_1_1"/>
<evidence type="ECO:0000313" key="2">
    <source>
        <dbReference type="Proteomes" id="UP000011115"/>
    </source>
</evidence>
<sequence length="143" mass="15809">MWRGALRLRLPSVFSGGMARCAASLPKRSPTDHSASLVGITDQLGDSSFGVVHRRLATSFNIIVLWVIGRQGTTLRNFSAIRRLIPFSADLILSFRAQHTVTKGEVRPVDDSAILRPSFLHSFQPVLSFLRCSVHAFFLTSNT</sequence>
<protein>
    <submittedName>
        <fullName evidence="1">Uncharacterized protein</fullName>
    </submittedName>
</protein>
<reference evidence="2" key="1">
    <citation type="journal article" date="2011" name="Nature">
        <title>Genome sequence and analysis of the tuber crop potato.</title>
        <authorList>
            <consortium name="The Potato Genome Sequencing Consortium"/>
        </authorList>
    </citation>
    <scope>NUCLEOTIDE SEQUENCE [LARGE SCALE GENOMIC DNA]</scope>
    <source>
        <strain evidence="2">cv. DM1-3 516 R44</strain>
    </source>
</reference>
<organism evidence="1 2">
    <name type="scientific">Solanum tuberosum</name>
    <name type="common">Potato</name>
    <dbReference type="NCBI Taxonomy" id="4113"/>
    <lineage>
        <taxon>Eukaryota</taxon>
        <taxon>Viridiplantae</taxon>
        <taxon>Streptophyta</taxon>
        <taxon>Embryophyta</taxon>
        <taxon>Tracheophyta</taxon>
        <taxon>Spermatophyta</taxon>
        <taxon>Magnoliopsida</taxon>
        <taxon>eudicotyledons</taxon>
        <taxon>Gunneridae</taxon>
        <taxon>Pentapetalae</taxon>
        <taxon>asterids</taxon>
        <taxon>lamiids</taxon>
        <taxon>Solanales</taxon>
        <taxon>Solanaceae</taxon>
        <taxon>Solanoideae</taxon>
        <taxon>Solaneae</taxon>
        <taxon>Solanum</taxon>
    </lineage>
</organism>
<accession>M1DNV1</accession>
<proteinExistence type="predicted"/>
<dbReference type="Proteomes" id="UP000011115">
    <property type="component" value="Unassembled WGS sequence"/>
</dbReference>
<dbReference type="InParanoid" id="M1DNV1"/>
<evidence type="ECO:0000313" key="1">
    <source>
        <dbReference type="EnsemblPlants" id="PGSC0003DMT400091992"/>
    </source>
</evidence>
<dbReference type="Gramene" id="PGSC0003DMT400091992">
    <property type="protein sequence ID" value="PGSC0003DMT400091992"/>
    <property type="gene ID" value="PGSC0003DMG400041563"/>
</dbReference>
<dbReference type="EnsemblPlants" id="PGSC0003DMT400091992">
    <property type="protein sequence ID" value="PGSC0003DMT400091992"/>
    <property type="gene ID" value="PGSC0003DMG400041563"/>
</dbReference>
<reference evidence="1" key="2">
    <citation type="submission" date="2015-06" db="UniProtKB">
        <authorList>
            <consortium name="EnsemblPlants"/>
        </authorList>
    </citation>
    <scope>IDENTIFICATION</scope>
    <source>
        <strain evidence="1">DM1-3 516 R44</strain>
    </source>
</reference>
<dbReference type="PaxDb" id="4113-PGSC0003DMT400091992"/>
<dbReference type="AlphaFoldDB" id="M1DNV1"/>
<name>M1DNV1_SOLTU</name>
<keyword evidence="2" id="KW-1185">Reference proteome</keyword>